<dbReference type="InterPro" id="IPR029056">
    <property type="entry name" value="Ribokinase-like"/>
</dbReference>
<keyword evidence="3" id="KW-1185">Reference proteome</keyword>
<name>A0A919K9I3_9ACTN</name>
<dbReference type="Pfam" id="PF00294">
    <property type="entry name" value="PfkB"/>
    <property type="match status" value="1"/>
</dbReference>
<sequence length="295" mass="31032">MATIGCFSYLASVHTLYVETYPRLNYGVEVIDTDQFIAGDGPLVAGLLSALGHDVTLASNNVADDPAGMHVHKRLHRWGVHRTTGRRLPDHTPVNIVVCDAAGSRTWFSGLRGIIGALDGAALDPTAITYVDCYEVLGEAPRPVIAAALDRGSELVLNLGGSPPPPWLASTLAGRKAAVLQTNADENDEADANRLLTTLHAMQFAELTVVTAGRRGAVSASADAGVIYTPAKAVAVRQVQGAGAAFSAALIHSRTRGDDLVKSLDYACAGGSLWCTRSLDGPLPRDNEIIALMRS</sequence>
<dbReference type="RefSeq" id="WP_203789643.1">
    <property type="nucleotide sequence ID" value="NZ_BOMV01000099.1"/>
</dbReference>
<evidence type="ECO:0000313" key="2">
    <source>
        <dbReference type="EMBL" id="GIF01135.1"/>
    </source>
</evidence>
<dbReference type="EMBL" id="BOMV01000099">
    <property type="protein sequence ID" value="GIF01135.1"/>
    <property type="molecule type" value="Genomic_DNA"/>
</dbReference>
<dbReference type="SUPFAM" id="SSF53613">
    <property type="entry name" value="Ribokinase-like"/>
    <property type="match status" value="1"/>
</dbReference>
<evidence type="ECO:0000259" key="1">
    <source>
        <dbReference type="Pfam" id="PF00294"/>
    </source>
</evidence>
<accession>A0A919K9I3</accession>
<organism evidence="2 3">
    <name type="scientific">Paractinoplanes rishiriensis</name>
    <dbReference type="NCBI Taxonomy" id="1050105"/>
    <lineage>
        <taxon>Bacteria</taxon>
        <taxon>Bacillati</taxon>
        <taxon>Actinomycetota</taxon>
        <taxon>Actinomycetes</taxon>
        <taxon>Micromonosporales</taxon>
        <taxon>Micromonosporaceae</taxon>
        <taxon>Paractinoplanes</taxon>
    </lineage>
</organism>
<evidence type="ECO:0000313" key="3">
    <source>
        <dbReference type="Proteomes" id="UP000636960"/>
    </source>
</evidence>
<dbReference type="Proteomes" id="UP000636960">
    <property type="component" value="Unassembled WGS sequence"/>
</dbReference>
<reference evidence="2" key="1">
    <citation type="submission" date="2021-01" db="EMBL/GenBank/DDBJ databases">
        <title>Whole genome shotgun sequence of Actinoplanes rishiriensis NBRC 108556.</title>
        <authorList>
            <person name="Komaki H."/>
            <person name="Tamura T."/>
        </authorList>
    </citation>
    <scope>NUCLEOTIDE SEQUENCE</scope>
    <source>
        <strain evidence="2">NBRC 108556</strain>
    </source>
</reference>
<gene>
    <name evidence="2" type="ORF">Ari01nite_85990</name>
</gene>
<proteinExistence type="predicted"/>
<dbReference type="AlphaFoldDB" id="A0A919K9I3"/>
<feature type="domain" description="Carbohydrate kinase PfkB" evidence="1">
    <location>
        <begin position="29"/>
        <end position="279"/>
    </location>
</feature>
<comment type="caution">
    <text evidence="2">The sequence shown here is derived from an EMBL/GenBank/DDBJ whole genome shotgun (WGS) entry which is preliminary data.</text>
</comment>
<dbReference type="Gene3D" id="3.40.1190.20">
    <property type="match status" value="1"/>
</dbReference>
<protein>
    <recommendedName>
        <fullName evidence="1">Carbohydrate kinase PfkB domain-containing protein</fullName>
    </recommendedName>
</protein>
<dbReference type="InterPro" id="IPR011611">
    <property type="entry name" value="PfkB_dom"/>
</dbReference>